<dbReference type="Proteomes" id="UP000269721">
    <property type="component" value="Unassembled WGS sequence"/>
</dbReference>
<organism evidence="1 2">
    <name type="scientific">Blyttiomyces helicus</name>
    <dbReference type="NCBI Taxonomy" id="388810"/>
    <lineage>
        <taxon>Eukaryota</taxon>
        <taxon>Fungi</taxon>
        <taxon>Fungi incertae sedis</taxon>
        <taxon>Chytridiomycota</taxon>
        <taxon>Chytridiomycota incertae sedis</taxon>
        <taxon>Chytridiomycetes</taxon>
        <taxon>Chytridiomycetes incertae sedis</taxon>
        <taxon>Blyttiomyces</taxon>
    </lineage>
</organism>
<evidence type="ECO:0000313" key="1">
    <source>
        <dbReference type="EMBL" id="RKO90166.1"/>
    </source>
</evidence>
<dbReference type="AlphaFoldDB" id="A0A4P9WHZ1"/>
<accession>A0A4P9WHZ1</accession>
<dbReference type="EMBL" id="KZ995694">
    <property type="protein sequence ID" value="RKO90166.1"/>
    <property type="molecule type" value="Genomic_DNA"/>
</dbReference>
<evidence type="ECO:0000313" key="2">
    <source>
        <dbReference type="Proteomes" id="UP000269721"/>
    </source>
</evidence>
<reference evidence="2" key="1">
    <citation type="journal article" date="2018" name="Nat. Microbiol.">
        <title>Leveraging single-cell genomics to expand the fungal tree of life.</title>
        <authorList>
            <person name="Ahrendt S.R."/>
            <person name="Quandt C.A."/>
            <person name="Ciobanu D."/>
            <person name="Clum A."/>
            <person name="Salamov A."/>
            <person name="Andreopoulos B."/>
            <person name="Cheng J.F."/>
            <person name="Woyke T."/>
            <person name="Pelin A."/>
            <person name="Henrissat B."/>
            <person name="Reynolds N.K."/>
            <person name="Benny G.L."/>
            <person name="Smith M.E."/>
            <person name="James T.Y."/>
            <person name="Grigoriev I.V."/>
        </authorList>
    </citation>
    <scope>NUCLEOTIDE SEQUENCE [LARGE SCALE GENOMIC DNA]</scope>
</reference>
<gene>
    <name evidence="1" type="ORF">BDK51DRAFT_42976</name>
</gene>
<protein>
    <submittedName>
        <fullName evidence="1">Uncharacterized protein</fullName>
    </submittedName>
</protein>
<keyword evidence="2" id="KW-1185">Reference proteome</keyword>
<proteinExistence type="predicted"/>
<sequence length="215" mass="23806">MGRGPSDPSWNWLLPGRSLVPKWEPRNKQYRYGVPELFSRSDRGTAATGCCVDHHRRLKRFASVIAGRGDNANIDCGCRRPGDRASYDKADSSIALRVRMCKFPPPRPCLPSTIMKSCSHFSSSRDENPFIRFFSNVNNSINKSLHMAVEALNVRILDVTGSDVTGSNMSFFASANVTMDLFDSKNDFELVQEAAALIKADGTYNGVIGEYDSGQ</sequence>
<name>A0A4P9WHZ1_9FUNG</name>